<dbReference type="VEuPathDB" id="FungiDB:PV10_07496"/>
<dbReference type="AlphaFoldDB" id="A0A438NA04"/>
<organism evidence="1 2">
    <name type="scientific">Exophiala mesophila</name>
    <name type="common">Black yeast-like fungus</name>
    <dbReference type="NCBI Taxonomy" id="212818"/>
    <lineage>
        <taxon>Eukaryota</taxon>
        <taxon>Fungi</taxon>
        <taxon>Dikarya</taxon>
        <taxon>Ascomycota</taxon>
        <taxon>Pezizomycotina</taxon>
        <taxon>Eurotiomycetes</taxon>
        <taxon>Chaetothyriomycetidae</taxon>
        <taxon>Chaetothyriales</taxon>
        <taxon>Herpotrichiellaceae</taxon>
        <taxon>Exophiala</taxon>
    </lineage>
</organism>
<evidence type="ECO:0000313" key="1">
    <source>
        <dbReference type="EMBL" id="RVX72463.1"/>
    </source>
</evidence>
<proteinExistence type="predicted"/>
<evidence type="ECO:0000313" key="2">
    <source>
        <dbReference type="Proteomes" id="UP000288859"/>
    </source>
</evidence>
<reference evidence="1 2" key="1">
    <citation type="submission" date="2017-03" db="EMBL/GenBank/DDBJ databases">
        <title>Genomes of endolithic fungi from Antarctica.</title>
        <authorList>
            <person name="Coleine C."/>
            <person name="Masonjones S."/>
            <person name="Stajich J.E."/>
        </authorList>
    </citation>
    <scope>NUCLEOTIDE SEQUENCE [LARGE SCALE GENOMIC DNA]</scope>
    <source>
        <strain evidence="1 2">CCFEE 6314</strain>
    </source>
</reference>
<accession>A0A438NA04</accession>
<sequence>MSGAQYTNLFLEGYSKAHRDAIRAEATAQGRTLSVKNPNPGAVRVAKITRKNWWKFQSNEEAAAEAAMTFDKYSDAKSLISVSSAETTDQKK</sequence>
<gene>
    <name evidence="1" type="ORF">B0A52_03651</name>
</gene>
<dbReference type="EMBL" id="NAJM01000012">
    <property type="protein sequence ID" value="RVX72463.1"/>
    <property type="molecule type" value="Genomic_DNA"/>
</dbReference>
<dbReference type="Proteomes" id="UP000288859">
    <property type="component" value="Unassembled WGS sequence"/>
</dbReference>
<protein>
    <submittedName>
        <fullName evidence="1">Uncharacterized protein</fullName>
    </submittedName>
</protein>
<comment type="caution">
    <text evidence="1">The sequence shown here is derived from an EMBL/GenBank/DDBJ whole genome shotgun (WGS) entry which is preliminary data.</text>
</comment>
<name>A0A438NA04_EXOME</name>